<organism evidence="1 2">
    <name type="scientific">Candidatus Tanganyikabacteria bacterium</name>
    <dbReference type="NCBI Taxonomy" id="2961651"/>
    <lineage>
        <taxon>Bacteria</taxon>
        <taxon>Bacillati</taxon>
        <taxon>Candidatus Sericytochromatia</taxon>
        <taxon>Candidatus Tanganyikabacteria</taxon>
    </lineage>
</organism>
<evidence type="ECO:0000313" key="2">
    <source>
        <dbReference type="Proteomes" id="UP000703893"/>
    </source>
</evidence>
<protein>
    <submittedName>
        <fullName evidence="1">Uncharacterized protein</fullName>
    </submittedName>
</protein>
<comment type="caution">
    <text evidence="1">The sequence shown here is derived from an EMBL/GenBank/DDBJ whole genome shotgun (WGS) entry which is preliminary data.</text>
</comment>
<gene>
    <name evidence="1" type="ORF">FJZ00_08595</name>
</gene>
<accession>A0A937X6F0</accession>
<evidence type="ECO:0000313" key="1">
    <source>
        <dbReference type="EMBL" id="MBM3275200.1"/>
    </source>
</evidence>
<dbReference type="Proteomes" id="UP000703893">
    <property type="component" value="Unassembled WGS sequence"/>
</dbReference>
<sequence>MTRVSEFPVSPQAASNLVNNASIAQALTEGGRVIEVFVDLEPDNFAPSGYKWTSSRGPNKRIVGTTTGAVRVTVEARAPITFVLPFLRTLGREK</sequence>
<reference evidence="1 2" key="1">
    <citation type="submission" date="2019-03" db="EMBL/GenBank/DDBJ databases">
        <title>Lake Tanganyika Metagenome-Assembled Genomes (MAGs).</title>
        <authorList>
            <person name="Tran P."/>
        </authorList>
    </citation>
    <scope>NUCLEOTIDE SEQUENCE [LARGE SCALE GENOMIC DNA]</scope>
    <source>
        <strain evidence="1">K_DeepCast_65m_m2_236</strain>
    </source>
</reference>
<name>A0A937X6F0_9BACT</name>
<dbReference type="EMBL" id="VGJX01000483">
    <property type="protein sequence ID" value="MBM3275200.1"/>
    <property type="molecule type" value="Genomic_DNA"/>
</dbReference>
<proteinExistence type="predicted"/>
<dbReference type="AlphaFoldDB" id="A0A937X6F0"/>